<gene>
    <name evidence="2" type="ORF">SI7747_08010787</name>
    <name evidence="3" type="ORF">SI8410_08011663</name>
</gene>
<accession>A0A7I8J2M3</accession>
<name>A0A7I8J2M3_SPIIN</name>
<dbReference type="EMBL" id="LR746271">
    <property type="protein sequence ID" value="CAA7400985.1"/>
    <property type="molecule type" value="Genomic_DNA"/>
</dbReference>
<feature type="compositionally biased region" description="Basic and acidic residues" evidence="1">
    <location>
        <begin position="260"/>
        <end position="294"/>
    </location>
</feature>
<feature type="region of interest" description="Disordered" evidence="1">
    <location>
        <begin position="239"/>
        <end position="307"/>
    </location>
</feature>
<sequence>MTSFFRNHESFLALISPCPSRYTTPDSFAPLMNDSSLSKLCLAAASTGTTAAAPTSPPPPPPPEEEHSASPAAPGEGLLVVIPFLVGVGGVLVALQRSLLGLPPDEFLQALDQQLLEGLVVLLPHVLVPIPVEKSAHPTTATEEEDSPEEKSLVLWHRRDGDVLDADEYDHRVDRRESCQKVAEDRGDPPHELVVDQPNSRASDSTKVRAKLHQQIHGELLPDLGFILELASIVPDVHYHEQHSGEDQQDPAPVPHIAKNRGEEQQLQAQRDREEAQHHDDVDLPYQEHDDGHQHRCHHHHSELRDS</sequence>
<feature type="compositionally biased region" description="Basic and acidic residues" evidence="1">
    <location>
        <begin position="174"/>
        <end position="194"/>
    </location>
</feature>
<proteinExistence type="predicted"/>
<evidence type="ECO:0000313" key="3">
    <source>
        <dbReference type="EMBL" id="CAA7400985.1"/>
    </source>
</evidence>
<organism evidence="2">
    <name type="scientific">Spirodela intermedia</name>
    <name type="common">Intermediate duckweed</name>
    <dbReference type="NCBI Taxonomy" id="51605"/>
    <lineage>
        <taxon>Eukaryota</taxon>
        <taxon>Viridiplantae</taxon>
        <taxon>Streptophyta</taxon>
        <taxon>Embryophyta</taxon>
        <taxon>Tracheophyta</taxon>
        <taxon>Spermatophyta</taxon>
        <taxon>Magnoliopsida</taxon>
        <taxon>Liliopsida</taxon>
        <taxon>Araceae</taxon>
        <taxon>Lemnoideae</taxon>
        <taxon>Spirodela</taxon>
    </lineage>
</organism>
<evidence type="ECO:0000256" key="1">
    <source>
        <dbReference type="SAM" id="MobiDB-lite"/>
    </source>
</evidence>
<protein>
    <submittedName>
        <fullName evidence="2">Uncharacterized protein</fullName>
    </submittedName>
</protein>
<evidence type="ECO:0000313" key="4">
    <source>
        <dbReference type="Proteomes" id="UP000663760"/>
    </source>
</evidence>
<dbReference type="Proteomes" id="UP000663760">
    <property type="component" value="Chromosome 8"/>
</dbReference>
<reference evidence="2" key="1">
    <citation type="submission" date="2019-12" db="EMBL/GenBank/DDBJ databases">
        <authorList>
            <person name="Scholz U."/>
            <person name="Mascher M."/>
            <person name="Fiebig A."/>
        </authorList>
    </citation>
    <scope>NUCLEOTIDE SEQUENCE</scope>
</reference>
<evidence type="ECO:0000313" key="2">
    <source>
        <dbReference type="EMBL" id="CAA2624983.1"/>
    </source>
</evidence>
<dbReference type="AlphaFoldDB" id="A0A7I8J2M3"/>
<feature type="region of interest" description="Disordered" evidence="1">
    <location>
        <begin position="48"/>
        <end position="72"/>
    </location>
</feature>
<feature type="compositionally biased region" description="Basic residues" evidence="1">
    <location>
        <begin position="295"/>
        <end position="307"/>
    </location>
</feature>
<feature type="region of interest" description="Disordered" evidence="1">
    <location>
        <begin position="174"/>
        <end position="209"/>
    </location>
</feature>
<keyword evidence="4" id="KW-1185">Reference proteome</keyword>
<dbReference type="EMBL" id="LR743595">
    <property type="protein sequence ID" value="CAA2624983.1"/>
    <property type="molecule type" value="Genomic_DNA"/>
</dbReference>